<accession>A0AAJ0MCU0</accession>
<name>A0AAJ0MCU0_9PEZI</name>
<feature type="compositionally biased region" description="Basic and acidic residues" evidence="1">
    <location>
        <begin position="194"/>
        <end position="221"/>
    </location>
</feature>
<proteinExistence type="predicted"/>
<feature type="compositionally biased region" description="Basic and acidic residues" evidence="1">
    <location>
        <begin position="171"/>
        <end position="181"/>
    </location>
</feature>
<keyword evidence="3" id="KW-1185">Reference proteome</keyword>
<feature type="compositionally biased region" description="Acidic residues" evidence="1">
    <location>
        <begin position="222"/>
        <end position="232"/>
    </location>
</feature>
<gene>
    <name evidence="2" type="ORF">B0T25DRAFT_254501</name>
</gene>
<dbReference type="Proteomes" id="UP001275084">
    <property type="component" value="Unassembled WGS sequence"/>
</dbReference>
<comment type="caution">
    <text evidence="2">The sequence shown here is derived from an EMBL/GenBank/DDBJ whole genome shotgun (WGS) entry which is preliminary data.</text>
</comment>
<protein>
    <submittedName>
        <fullName evidence="2">Uncharacterized protein</fullName>
    </submittedName>
</protein>
<evidence type="ECO:0000256" key="1">
    <source>
        <dbReference type="SAM" id="MobiDB-lite"/>
    </source>
</evidence>
<sequence>MIKSLLNLLGGVESTGSPEIKGMEEGPHYPDASFAHKDAEKYGVIVEVANSQKRRDLKYLADDYILGSRGLTQLVIGIDLEYPQNKGKEARVIVWRPRYVEEDGEMLKRVKRKRGASFGLQMGVWSMAKRCSVTGLRTLGTGTIVLGDDIPGEITISFSELYNTAQQSDIITEKRDGEQDNSRYPIPKCRKRDRTPPERLSSPDKKRFKAAEEEVNKRLDDQDSDYEPEEEAVDAKANPEGACTIAPATRGSTTGGEG</sequence>
<feature type="region of interest" description="Disordered" evidence="1">
    <location>
        <begin position="169"/>
        <end position="258"/>
    </location>
</feature>
<evidence type="ECO:0000313" key="2">
    <source>
        <dbReference type="EMBL" id="KAK3349974.1"/>
    </source>
</evidence>
<dbReference type="AlphaFoldDB" id="A0AAJ0MCU0"/>
<reference evidence="2" key="2">
    <citation type="submission" date="2023-06" db="EMBL/GenBank/DDBJ databases">
        <authorList>
            <consortium name="Lawrence Berkeley National Laboratory"/>
            <person name="Haridas S."/>
            <person name="Hensen N."/>
            <person name="Bonometti L."/>
            <person name="Westerberg I."/>
            <person name="Brannstrom I.O."/>
            <person name="Guillou S."/>
            <person name="Cros-Aarteil S."/>
            <person name="Calhoun S."/>
            <person name="Kuo A."/>
            <person name="Mondo S."/>
            <person name="Pangilinan J."/>
            <person name="Riley R."/>
            <person name="Labutti K."/>
            <person name="Andreopoulos B."/>
            <person name="Lipzen A."/>
            <person name="Chen C."/>
            <person name="Yanf M."/>
            <person name="Daum C."/>
            <person name="Ng V."/>
            <person name="Clum A."/>
            <person name="Steindorff A."/>
            <person name="Ohm R."/>
            <person name="Martin F."/>
            <person name="Silar P."/>
            <person name="Natvig D."/>
            <person name="Lalanne C."/>
            <person name="Gautier V."/>
            <person name="Ament-Velasquez S.L."/>
            <person name="Kruys A."/>
            <person name="Hutchinson M.I."/>
            <person name="Powell A.J."/>
            <person name="Barry K."/>
            <person name="Miller A.N."/>
            <person name="Grigoriev I.V."/>
            <person name="Debuchy R."/>
            <person name="Gladieux P."/>
            <person name="Thoren M.H."/>
            <person name="Johannesson H."/>
        </authorList>
    </citation>
    <scope>NUCLEOTIDE SEQUENCE</scope>
    <source>
        <strain evidence="2">CBS 955.72</strain>
    </source>
</reference>
<reference evidence="2" key="1">
    <citation type="journal article" date="2023" name="Mol. Phylogenet. Evol.">
        <title>Genome-scale phylogeny and comparative genomics of the fungal order Sordariales.</title>
        <authorList>
            <person name="Hensen N."/>
            <person name="Bonometti L."/>
            <person name="Westerberg I."/>
            <person name="Brannstrom I.O."/>
            <person name="Guillou S."/>
            <person name="Cros-Aarteil S."/>
            <person name="Calhoun S."/>
            <person name="Haridas S."/>
            <person name="Kuo A."/>
            <person name="Mondo S."/>
            <person name="Pangilinan J."/>
            <person name="Riley R."/>
            <person name="LaButti K."/>
            <person name="Andreopoulos B."/>
            <person name="Lipzen A."/>
            <person name="Chen C."/>
            <person name="Yan M."/>
            <person name="Daum C."/>
            <person name="Ng V."/>
            <person name="Clum A."/>
            <person name="Steindorff A."/>
            <person name="Ohm R.A."/>
            <person name="Martin F."/>
            <person name="Silar P."/>
            <person name="Natvig D.O."/>
            <person name="Lalanne C."/>
            <person name="Gautier V."/>
            <person name="Ament-Velasquez S.L."/>
            <person name="Kruys A."/>
            <person name="Hutchinson M.I."/>
            <person name="Powell A.J."/>
            <person name="Barry K."/>
            <person name="Miller A.N."/>
            <person name="Grigoriev I.V."/>
            <person name="Debuchy R."/>
            <person name="Gladieux P."/>
            <person name="Hiltunen Thoren M."/>
            <person name="Johannesson H."/>
        </authorList>
    </citation>
    <scope>NUCLEOTIDE SEQUENCE</scope>
    <source>
        <strain evidence="2">CBS 955.72</strain>
    </source>
</reference>
<dbReference type="EMBL" id="JAUIQD010000005">
    <property type="protein sequence ID" value="KAK3349974.1"/>
    <property type="molecule type" value="Genomic_DNA"/>
</dbReference>
<evidence type="ECO:0000313" key="3">
    <source>
        <dbReference type="Proteomes" id="UP001275084"/>
    </source>
</evidence>
<organism evidence="2 3">
    <name type="scientific">Lasiosphaeria hispida</name>
    <dbReference type="NCBI Taxonomy" id="260671"/>
    <lineage>
        <taxon>Eukaryota</taxon>
        <taxon>Fungi</taxon>
        <taxon>Dikarya</taxon>
        <taxon>Ascomycota</taxon>
        <taxon>Pezizomycotina</taxon>
        <taxon>Sordariomycetes</taxon>
        <taxon>Sordariomycetidae</taxon>
        <taxon>Sordariales</taxon>
        <taxon>Lasiosphaeriaceae</taxon>
        <taxon>Lasiosphaeria</taxon>
    </lineage>
</organism>